<dbReference type="PANTHER" id="PTHR20952:SF0">
    <property type="entry name" value="ADP-RIBOSYLATION FACTOR-LIKE PROTEIN 6-INTERACTING PROTEIN 1"/>
    <property type="match status" value="1"/>
</dbReference>
<dbReference type="EMBL" id="UFQT01000766">
    <property type="protein sequence ID" value="SSX27059.1"/>
    <property type="molecule type" value="Genomic_DNA"/>
</dbReference>
<feature type="transmembrane region" description="Helical" evidence="5">
    <location>
        <begin position="72"/>
        <end position="91"/>
    </location>
</feature>
<accession>A0A336LPG8</accession>
<feature type="transmembrane region" description="Helical" evidence="5">
    <location>
        <begin position="143"/>
        <end position="160"/>
    </location>
</feature>
<sequence length="212" mass="24881">MNGFQTNFLNKIFFFIHSQKKEYNRLKHNLEKWREIILVINSFLKWEQKYYPGVVASVITFVFLLIWYFDLSFITCIGLSGLIATLFDYFYPKLSKMLFKSENWRGTEEKKFEEITEELFQLKKRFNSTYDYIFDTKSEKSTLFILASSTVCVILAWIGSTMNNLFLLYLVSMGFGMYPGLVHHGYLKCVTSLIEGRFNVKLSGGGDVKKEN</sequence>
<dbReference type="PANTHER" id="PTHR20952">
    <property type="entry name" value="ADP-RIBOSYLATION-LIKE FACTOR 6-INTERACTING PROTEIN"/>
    <property type="match status" value="1"/>
</dbReference>
<dbReference type="GO" id="GO:0005783">
    <property type="term" value="C:endoplasmic reticulum"/>
    <property type="evidence" value="ECO:0007669"/>
    <property type="project" value="UniProtKB-ARBA"/>
</dbReference>
<comment type="subcellular location">
    <subcellularLocation>
        <location evidence="1">Membrane</location>
        <topology evidence="1">Multi-pass membrane protein</topology>
    </subcellularLocation>
</comment>
<evidence type="ECO:0000256" key="2">
    <source>
        <dbReference type="ARBA" id="ARBA00022692"/>
    </source>
</evidence>
<evidence type="ECO:0000313" key="7">
    <source>
        <dbReference type="EMBL" id="SSX18691.1"/>
    </source>
</evidence>
<organism evidence="7">
    <name type="scientific">Culicoides sonorensis</name>
    <name type="common">Biting midge</name>
    <dbReference type="NCBI Taxonomy" id="179676"/>
    <lineage>
        <taxon>Eukaryota</taxon>
        <taxon>Metazoa</taxon>
        <taxon>Ecdysozoa</taxon>
        <taxon>Arthropoda</taxon>
        <taxon>Hexapoda</taxon>
        <taxon>Insecta</taxon>
        <taxon>Pterygota</taxon>
        <taxon>Neoptera</taxon>
        <taxon>Endopterygota</taxon>
        <taxon>Diptera</taxon>
        <taxon>Nematocera</taxon>
        <taxon>Chironomoidea</taxon>
        <taxon>Ceratopogonidae</taxon>
        <taxon>Ceratopogoninae</taxon>
        <taxon>Culicoides</taxon>
        <taxon>Monoculicoides</taxon>
    </lineage>
</organism>
<keyword evidence="2 5" id="KW-0812">Transmembrane</keyword>
<evidence type="ECO:0000256" key="1">
    <source>
        <dbReference type="ARBA" id="ARBA00004141"/>
    </source>
</evidence>
<dbReference type="Pfam" id="PF24456">
    <property type="entry name" value="RHD_RETREG1-3"/>
    <property type="match status" value="1"/>
</dbReference>
<dbReference type="OMA" id="WTGQKEK"/>
<reference evidence="7" key="1">
    <citation type="submission" date="2018-07" db="EMBL/GenBank/DDBJ databases">
        <authorList>
            <person name="Quirk P.G."/>
            <person name="Krulwich T.A."/>
        </authorList>
    </citation>
    <scope>NUCLEOTIDE SEQUENCE</scope>
</reference>
<proteinExistence type="predicted"/>
<feature type="transmembrane region" description="Helical" evidence="5">
    <location>
        <begin position="50"/>
        <end position="66"/>
    </location>
</feature>
<evidence type="ECO:0000259" key="6">
    <source>
        <dbReference type="Pfam" id="PF24456"/>
    </source>
</evidence>
<evidence type="ECO:0000256" key="4">
    <source>
        <dbReference type="ARBA" id="ARBA00023136"/>
    </source>
</evidence>
<dbReference type="InterPro" id="IPR057282">
    <property type="entry name" value="RETREG1-3-like_RHD"/>
</dbReference>
<feature type="domain" description="RETREG1-3/ARL6IP-like N-terminal reticulon-homology" evidence="6">
    <location>
        <begin position="33"/>
        <end position="195"/>
    </location>
</feature>
<dbReference type="VEuPathDB" id="VectorBase:CSON014139"/>
<name>A0A336LPG8_CULSO</name>
<keyword evidence="4 5" id="KW-0472">Membrane</keyword>
<dbReference type="InterPro" id="IPR052114">
    <property type="entry name" value="ER_autophagy_membrane_reg"/>
</dbReference>
<dbReference type="GO" id="GO:0016020">
    <property type="term" value="C:membrane"/>
    <property type="evidence" value="ECO:0007669"/>
    <property type="project" value="UniProtKB-SubCell"/>
</dbReference>
<evidence type="ECO:0000313" key="8">
    <source>
        <dbReference type="EMBL" id="SSX27059.1"/>
    </source>
</evidence>
<feature type="transmembrane region" description="Helical" evidence="5">
    <location>
        <begin position="166"/>
        <end position="187"/>
    </location>
</feature>
<evidence type="ECO:0000256" key="5">
    <source>
        <dbReference type="SAM" id="Phobius"/>
    </source>
</evidence>
<dbReference type="AlphaFoldDB" id="A0A336LPG8"/>
<dbReference type="EMBL" id="UFQT01000041">
    <property type="protein sequence ID" value="SSX18691.1"/>
    <property type="molecule type" value="Genomic_DNA"/>
</dbReference>
<protein>
    <submittedName>
        <fullName evidence="7">CSON010380 protein</fullName>
    </submittedName>
    <submittedName>
        <fullName evidence="8">CSON014139 protein</fullName>
    </submittedName>
</protein>
<dbReference type="VEuPathDB" id="VectorBase:CSON010380"/>
<evidence type="ECO:0000256" key="3">
    <source>
        <dbReference type="ARBA" id="ARBA00022989"/>
    </source>
</evidence>
<keyword evidence="3 5" id="KW-1133">Transmembrane helix</keyword>
<gene>
    <name evidence="7" type="primary">CSON010380</name>
    <name evidence="8" type="synonym">CSON014139</name>
</gene>